<dbReference type="WBParaSite" id="MCU_006346-RA">
    <property type="protein sequence ID" value="MCU_006346-RA"/>
    <property type="gene ID" value="MCU_006346"/>
</dbReference>
<organism evidence="2">
    <name type="scientific">Mesocestoides corti</name>
    <name type="common">Flatworm</name>
    <dbReference type="NCBI Taxonomy" id="53468"/>
    <lineage>
        <taxon>Eukaryota</taxon>
        <taxon>Metazoa</taxon>
        <taxon>Spiralia</taxon>
        <taxon>Lophotrochozoa</taxon>
        <taxon>Platyhelminthes</taxon>
        <taxon>Cestoda</taxon>
        <taxon>Eucestoda</taxon>
        <taxon>Cyclophyllidea</taxon>
        <taxon>Mesocestoididae</taxon>
        <taxon>Mesocestoides</taxon>
    </lineage>
</organism>
<evidence type="ECO:0000256" key="1">
    <source>
        <dbReference type="SAM" id="MobiDB-lite"/>
    </source>
</evidence>
<protein>
    <submittedName>
        <fullName evidence="2">SERTA domain-containing protein</fullName>
    </submittedName>
</protein>
<dbReference type="AlphaFoldDB" id="A0A5K3F8T5"/>
<reference evidence="2" key="1">
    <citation type="submission" date="2019-11" db="UniProtKB">
        <authorList>
            <consortium name="WormBaseParasite"/>
        </authorList>
    </citation>
    <scope>IDENTIFICATION</scope>
</reference>
<proteinExistence type="predicted"/>
<name>A0A5K3F8T5_MESCO</name>
<accession>A0A5K3F8T5</accession>
<feature type="region of interest" description="Disordered" evidence="1">
    <location>
        <begin position="23"/>
        <end position="43"/>
    </location>
</feature>
<sequence length="498" mass="54934">MTESSSAKNGLLLLLQAAEKIDRESPRNCHHPERWETRSGSSRHFYDDGPTHFSSPYSCSPMHRRNAPSTRCTHNELEKSREVPRITMLTVLRKATATIQLLRQKNEYLEACEDGEKQRLSQLLKRRQTLRKKIESKRSRALKMNWRERNRNYSECSVLTTSSEDSELDYGSRHLPSTMYSILPMPHQQLGTTDNHRYSSPCGISSSAVTAPTSAAAAAASSGDATTTSAATTNYAASKAHLSYHRKVSQHPSQPPPPPHHPTAATGLSPTDAYDASSSDSGFEEVIAATAAVDDQQTWFFPTPISFWQPPAETVAGSSAHSVSHVLVVVVVVVVLFCNAIPSLIHTSSLASADELILLRQDCSSITHGSPVDPAYDLLDYFQCILCVYVSLFCNSCCGLTEGIIAANDPLLILLSVIATPTTFQSTPSSFHFARYLFLLPPPRTTPIPQCCVVSFVNIAVHLTWARLPVTEARLRVVKLTHSYSELNSIRFRLIKVP</sequence>
<evidence type="ECO:0000313" key="2">
    <source>
        <dbReference type="WBParaSite" id="MCU_006346-RA"/>
    </source>
</evidence>
<feature type="compositionally biased region" description="Basic and acidic residues" evidence="1">
    <location>
        <begin position="23"/>
        <end position="37"/>
    </location>
</feature>
<feature type="region of interest" description="Disordered" evidence="1">
    <location>
        <begin position="243"/>
        <end position="278"/>
    </location>
</feature>